<proteinExistence type="predicted"/>
<feature type="region of interest" description="Disordered" evidence="1">
    <location>
        <begin position="177"/>
        <end position="213"/>
    </location>
</feature>
<protein>
    <submittedName>
        <fullName evidence="4">Spore germination lipoprotein GerD</fullName>
    </submittedName>
</protein>
<dbReference type="EMBL" id="JBHUNA010000031">
    <property type="protein sequence ID" value="MFD2761946.1"/>
    <property type="molecule type" value="Genomic_DNA"/>
</dbReference>
<dbReference type="RefSeq" id="WP_382394960.1">
    <property type="nucleotide sequence ID" value="NZ_JBHUNA010000031.1"/>
</dbReference>
<name>A0ABW5V937_9BACI</name>
<feature type="chain" id="PRO_5046676613" evidence="2">
    <location>
        <begin position="27"/>
        <end position="213"/>
    </location>
</feature>
<comment type="caution">
    <text evidence="4">The sequence shown here is derived from an EMBL/GenBank/DDBJ whole genome shotgun (WGS) entry which is preliminary data.</text>
</comment>
<keyword evidence="4" id="KW-0449">Lipoprotein</keyword>
<sequence>MLRTIFGALFLILAMTISGCSGQEAAGEKADYDATKKMVVDILQTEDGKKALKDILSDKQLKQQLVMDSEEVKKAINEALSSDKAKDMWKKLFEDPKFVKTYAKSMSEQHKKLMKELMNDSEFKQQMIDVIKDPQVTDQMLSVMKSQEFSKHLEEKIQKTLETPLFQEKMTKILLKAAEEKSKQQGQQQSQDSGSGGSGGGGSGGGGSGGGTS</sequence>
<evidence type="ECO:0000256" key="1">
    <source>
        <dbReference type="SAM" id="MobiDB-lite"/>
    </source>
</evidence>
<organism evidence="4 5">
    <name type="scientific">Lentibacillus juripiscarius</name>
    <dbReference type="NCBI Taxonomy" id="257446"/>
    <lineage>
        <taxon>Bacteria</taxon>
        <taxon>Bacillati</taxon>
        <taxon>Bacillota</taxon>
        <taxon>Bacilli</taxon>
        <taxon>Bacillales</taxon>
        <taxon>Bacillaceae</taxon>
        <taxon>Lentibacillus</taxon>
    </lineage>
</organism>
<evidence type="ECO:0000256" key="2">
    <source>
        <dbReference type="SAM" id="SignalP"/>
    </source>
</evidence>
<evidence type="ECO:0000259" key="3">
    <source>
        <dbReference type="Pfam" id="PF17898"/>
    </source>
</evidence>
<dbReference type="Proteomes" id="UP001597502">
    <property type="component" value="Unassembled WGS sequence"/>
</dbReference>
<feature type="compositionally biased region" description="Low complexity" evidence="1">
    <location>
        <begin position="184"/>
        <end position="193"/>
    </location>
</feature>
<feature type="domain" description="Spore germination GerD central core" evidence="3">
    <location>
        <begin position="65"/>
        <end position="178"/>
    </location>
</feature>
<feature type="signal peptide" evidence="2">
    <location>
        <begin position="1"/>
        <end position="26"/>
    </location>
</feature>
<dbReference type="InterPro" id="IPR041262">
    <property type="entry name" value="GerD_central"/>
</dbReference>
<dbReference type="NCBIfam" id="NF040801">
    <property type="entry name" value="spore_GerD"/>
    <property type="match status" value="1"/>
</dbReference>
<dbReference type="PROSITE" id="PS51257">
    <property type="entry name" value="PROKAR_LIPOPROTEIN"/>
    <property type="match status" value="1"/>
</dbReference>
<keyword evidence="2" id="KW-0732">Signal</keyword>
<evidence type="ECO:0000313" key="5">
    <source>
        <dbReference type="Proteomes" id="UP001597502"/>
    </source>
</evidence>
<gene>
    <name evidence="4" type="primary">gerD</name>
    <name evidence="4" type="ORF">ACFSUO_13390</name>
</gene>
<accession>A0ABW5V937</accession>
<dbReference type="Pfam" id="PF17898">
    <property type="entry name" value="GerD"/>
    <property type="match status" value="1"/>
</dbReference>
<feature type="compositionally biased region" description="Gly residues" evidence="1">
    <location>
        <begin position="194"/>
        <end position="213"/>
    </location>
</feature>
<keyword evidence="5" id="KW-1185">Reference proteome</keyword>
<reference evidence="5" key="1">
    <citation type="journal article" date="2019" name="Int. J. Syst. Evol. Microbiol.">
        <title>The Global Catalogue of Microorganisms (GCM) 10K type strain sequencing project: providing services to taxonomists for standard genome sequencing and annotation.</title>
        <authorList>
            <consortium name="The Broad Institute Genomics Platform"/>
            <consortium name="The Broad Institute Genome Sequencing Center for Infectious Disease"/>
            <person name="Wu L."/>
            <person name="Ma J."/>
        </authorList>
    </citation>
    <scope>NUCLEOTIDE SEQUENCE [LARGE SCALE GENOMIC DNA]</scope>
    <source>
        <strain evidence="5">TISTR 1535</strain>
    </source>
</reference>
<evidence type="ECO:0000313" key="4">
    <source>
        <dbReference type="EMBL" id="MFD2761946.1"/>
    </source>
</evidence>